<comment type="caution">
    <text evidence="2">The sequence shown here is derived from an EMBL/GenBank/DDBJ whole genome shotgun (WGS) entry which is preliminary data.</text>
</comment>
<dbReference type="OrthoDB" id="5371510at2759"/>
<gene>
    <name evidence="2" type="ORF">BJ878DRAFT_545777</name>
</gene>
<feature type="region of interest" description="Disordered" evidence="1">
    <location>
        <begin position="467"/>
        <end position="486"/>
    </location>
</feature>
<evidence type="ECO:0000256" key="1">
    <source>
        <dbReference type="SAM" id="MobiDB-lite"/>
    </source>
</evidence>
<feature type="region of interest" description="Disordered" evidence="1">
    <location>
        <begin position="256"/>
        <end position="283"/>
    </location>
</feature>
<evidence type="ECO:0000313" key="3">
    <source>
        <dbReference type="Proteomes" id="UP000887226"/>
    </source>
</evidence>
<proteinExistence type="predicted"/>
<reference evidence="2" key="1">
    <citation type="journal article" date="2021" name="IMA Fungus">
        <title>Genomic characterization of three marine fungi, including Emericellopsis atlantica sp. nov. with signatures of a generalist lifestyle and marine biomass degradation.</title>
        <authorList>
            <person name="Hagestad O.C."/>
            <person name="Hou L."/>
            <person name="Andersen J.H."/>
            <person name="Hansen E.H."/>
            <person name="Altermark B."/>
            <person name="Li C."/>
            <person name="Kuhnert E."/>
            <person name="Cox R.J."/>
            <person name="Crous P.W."/>
            <person name="Spatafora J.W."/>
            <person name="Lail K."/>
            <person name="Amirebrahimi M."/>
            <person name="Lipzen A."/>
            <person name="Pangilinan J."/>
            <person name="Andreopoulos W."/>
            <person name="Hayes R.D."/>
            <person name="Ng V."/>
            <person name="Grigoriev I.V."/>
            <person name="Jackson S.A."/>
            <person name="Sutton T.D.S."/>
            <person name="Dobson A.D.W."/>
            <person name="Rama T."/>
        </authorList>
    </citation>
    <scope>NUCLEOTIDE SEQUENCE</scope>
    <source>
        <strain evidence="2">TRa3180A</strain>
    </source>
</reference>
<sequence>MVIDLVLTWIFAEPNTQFFESLPEASLIIGRTLQSSMIARPAFAIIVSEEALSLASRMASPVEHPIRRLARDKSHSQFRRPLEDVDEDSLNSIQAAATNFQTCVQDVVYELMIDSSKIQAMAAQLAVYLRDYVRAILSVMVMPLFEDLATATTAHRNSEQYHQKWPGDFHELYIKLSDGEKITTTMYWAMVKKLKWREFNRTDTLFEGHTANQRETNAKFTEHYNLRQIHIDELLISLKKLNFEIAALQPTFQTRKENPAEINPQNKPFTIPPKPSRRPYQEDPEFARSRQYINDQDLNDLFWNAIHNVTLPQAKSKEQEPTPWSIDFKTYLQNKDEESGKPSTVNTLIAADISHVNKTVSTKPHILGNNEEWALPLRALHASPSRDDFDFRVDHDQSGSVVGPTESAVPLINTSCFFAEQMEASTHKKRKTIGTSEAALGVVEEQNQLHDPYKREEFPLRTLFSAPARHLSPDGGENLAIESDEENRGAPKPAYFQFSLKQLFTQVRIHANSVAVKMRTDTEIDFSIKLTDTILCLNHNEFKYLPLCAGGDDDGTGGVFDPSVPPASMGPTGPGPVYHTGFSVISASSQADYEMDWHGSSVDTSIAVENGYSDHIDRRAVHSDDGFRTSTAGSVAFSYDSEDYDEVKDKGKGKSVEKNE</sequence>
<name>A0A9P7YWZ0_9HELO</name>
<organism evidence="2 3">
    <name type="scientific">Calycina marina</name>
    <dbReference type="NCBI Taxonomy" id="1763456"/>
    <lineage>
        <taxon>Eukaryota</taxon>
        <taxon>Fungi</taxon>
        <taxon>Dikarya</taxon>
        <taxon>Ascomycota</taxon>
        <taxon>Pezizomycotina</taxon>
        <taxon>Leotiomycetes</taxon>
        <taxon>Helotiales</taxon>
        <taxon>Pezizellaceae</taxon>
        <taxon>Calycina</taxon>
    </lineage>
</organism>
<accession>A0A9P7YWZ0</accession>
<protein>
    <submittedName>
        <fullName evidence="2">Uncharacterized protein</fullName>
    </submittedName>
</protein>
<dbReference type="Proteomes" id="UP000887226">
    <property type="component" value="Unassembled WGS sequence"/>
</dbReference>
<evidence type="ECO:0000313" key="2">
    <source>
        <dbReference type="EMBL" id="KAG9240902.1"/>
    </source>
</evidence>
<dbReference type="AlphaFoldDB" id="A0A9P7YWZ0"/>
<dbReference type="EMBL" id="MU254314">
    <property type="protein sequence ID" value="KAG9240902.1"/>
    <property type="molecule type" value="Genomic_DNA"/>
</dbReference>
<keyword evidence="3" id="KW-1185">Reference proteome</keyword>